<evidence type="ECO:0008006" key="15">
    <source>
        <dbReference type="Google" id="ProtNLM"/>
    </source>
</evidence>
<dbReference type="Pfam" id="PF02714">
    <property type="entry name" value="RSN1_7TM"/>
    <property type="match status" value="1"/>
</dbReference>
<name>A0AAN7WEB2_9PEZI</name>
<feature type="compositionally biased region" description="Basic and acidic residues" evidence="7">
    <location>
        <begin position="1077"/>
        <end position="1088"/>
    </location>
</feature>
<evidence type="ECO:0000256" key="7">
    <source>
        <dbReference type="SAM" id="MobiDB-lite"/>
    </source>
</evidence>
<dbReference type="GO" id="GO:0005227">
    <property type="term" value="F:calcium-activated cation channel activity"/>
    <property type="evidence" value="ECO:0007669"/>
    <property type="project" value="InterPro"/>
</dbReference>
<feature type="transmembrane region" description="Helical" evidence="8">
    <location>
        <begin position="115"/>
        <end position="133"/>
    </location>
</feature>
<feature type="compositionally biased region" description="Polar residues" evidence="7">
    <location>
        <begin position="504"/>
        <end position="521"/>
    </location>
</feature>
<feature type="transmembrane region" description="Helical" evidence="8">
    <location>
        <begin position="795"/>
        <end position="816"/>
    </location>
</feature>
<dbReference type="EMBL" id="JAVRQU010000001">
    <property type="protein sequence ID" value="KAK5707817.1"/>
    <property type="molecule type" value="Genomic_DNA"/>
</dbReference>
<feature type="transmembrane region" description="Helical" evidence="8">
    <location>
        <begin position="739"/>
        <end position="761"/>
    </location>
</feature>
<evidence type="ECO:0000256" key="4">
    <source>
        <dbReference type="ARBA" id="ARBA00022692"/>
    </source>
</evidence>
<feature type="compositionally biased region" description="Basic and acidic residues" evidence="7">
    <location>
        <begin position="296"/>
        <end position="309"/>
    </location>
</feature>
<keyword evidence="3" id="KW-0813">Transport</keyword>
<feature type="compositionally biased region" description="Basic and acidic residues" evidence="7">
    <location>
        <begin position="279"/>
        <end position="289"/>
    </location>
</feature>
<dbReference type="InterPro" id="IPR027815">
    <property type="entry name" value="CSC1/OSCA1-like_cyt"/>
</dbReference>
<feature type="region of interest" description="Disordered" evidence="7">
    <location>
        <begin position="272"/>
        <end position="357"/>
    </location>
</feature>
<feature type="domain" description="CSC1/OSCA1-like N-terminal transmembrane" evidence="11">
    <location>
        <begin position="33"/>
        <end position="182"/>
    </location>
</feature>
<dbReference type="InterPro" id="IPR032880">
    <property type="entry name" value="CSC1/OSCA1-like_N"/>
</dbReference>
<dbReference type="InterPro" id="IPR022257">
    <property type="entry name" value="PHM7_ext"/>
</dbReference>
<evidence type="ECO:0000256" key="6">
    <source>
        <dbReference type="ARBA" id="ARBA00023136"/>
    </source>
</evidence>
<comment type="subcellular location">
    <subcellularLocation>
        <location evidence="1">Membrane</location>
        <topology evidence="1">Multi-pass membrane protein</topology>
    </subcellularLocation>
</comment>
<dbReference type="GO" id="GO:0005886">
    <property type="term" value="C:plasma membrane"/>
    <property type="evidence" value="ECO:0007669"/>
    <property type="project" value="TreeGrafter"/>
</dbReference>
<dbReference type="Pfam" id="PF13967">
    <property type="entry name" value="RSN1_TM"/>
    <property type="match status" value="1"/>
</dbReference>
<evidence type="ECO:0000256" key="2">
    <source>
        <dbReference type="ARBA" id="ARBA00007779"/>
    </source>
</evidence>
<gene>
    <name evidence="13" type="ORF">LTR97_000355</name>
</gene>
<feature type="transmembrane region" description="Helical" evidence="8">
    <location>
        <begin position="1026"/>
        <end position="1044"/>
    </location>
</feature>
<evidence type="ECO:0000259" key="9">
    <source>
        <dbReference type="Pfam" id="PF02714"/>
    </source>
</evidence>
<feature type="domain" description="10TM putative phosphate transporter extracellular tail" evidence="10">
    <location>
        <begin position="1120"/>
        <end position="1194"/>
    </location>
</feature>
<keyword evidence="5 8" id="KW-1133">Transmembrane helix</keyword>
<dbReference type="PANTHER" id="PTHR13018">
    <property type="entry name" value="PROBABLE MEMBRANE PROTEIN DUF221-RELATED"/>
    <property type="match status" value="1"/>
</dbReference>
<reference evidence="13" key="1">
    <citation type="submission" date="2023-08" db="EMBL/GenBank/DDBJ databases">
        <title>Black Yeasts Isolated from many extreme environments.</title>
        <authorList>
            <person name="Coleine C."/>
            <person name="Stajich J.E."/>
            <person name="Selbmann L."/>
        </authorList>
    </citation>
    <scope>NUCLEOTIDE SEQUENCE</scope>
    <source>
        <strain evidence="13">CCFEE 5810</strain>
    </source>
</reference>
<keyword evidence="4 8" id="KW-0812">Transmembrane</keyword>
<evidence type="ECO:0000256" key="3">
    <source>
        <dbReference type="ARBA" id="ARBA00022448"/>
    </source>
</evidence>
<evidence type="ECO:0000313" key="14">
    <source>
        <dbReference type="Proteomes" id="UP001310594"/>
    </source>
</evidence>
<evidence type="ECO:0000259" key="10">
    <source>
        <dbReference type="Pfam" id="PF12621"/>
    </source>
</evidence>
<accession>A0AAN7WEB2</accession>
<comment type="similarity">
    <text evidence="2">Belongs to the CSC1 (TC 1.A.17) family.</text>
</comment>
<protein>
    <recommendedName>
        <fullName evidence="15">DUF221-domain-containing protein</fullName>
    </recommendedName>
</protein>
<proteinExistence type="inferred from homology"/>
<organism evidence="13 14">
    <name type="scientific">Elasticomyces elasticus</name>
    <dbReference type="NCBI Taxonomy" id="574655"/>
    <lineage>
        <taxon>Eukaryota</taxon>
        <taxon>Fungi</taxon>
        <taxon>Dikarya</taxon>
        <taxon>Ascomycota</taxon>
        <taxon>Pezizomycotina</taxon>
        <taxon>Dothideomycetes</taxon>
        <taxon>Dothideomycetidae</taxon>
        <taxon>Mycosphaerellales</taxon>
        <taxon>Teratosphaeriaceae</taxon>
        <taxon>Elasticomyces</taxon>
    </lineage>
</organism>
<dbReference type="AlphaFoldDB" id="A0AAN7WEB2"/>
<feature type="compositionally biased region" description="Basic and acidic residues" evidence="7">
    <location>
        <begin position="331"/>
        <end position="349"/>
    </location>
</feature>
<feature type="domain" description="CSC1/OSCA1-like cytosolic" evidence="12">
    <location>
        <begin position="206"/>
        <end position="291"/>
    </location>
</feature>
<feature type="region of interest" description="Disordered" evidence="7">
    <location>
        <begin position="433"/>
        <end position="531"/>
    </location>
</feature>
<dbReference type="Pfam" id="PF14703">
    <property type="entry name" value="PHM7_cyt"/>
    <property type="match status" value="2"/>
</dbReference>
<evidence type="ECO:0000256" key="5">
    <source>
        <dbReference type="ARBA" id="ARBA00022989"/>
    </source>
</evidence>
<evidence type="ECO:0000259" key="12">
    <source>
        <dbReference type="Pfam" id="PF14703"/>
    </source>
</evidence>
<feature type="compositionally biased region" description="Polar residues" evidence="7">
    <location>
        <begin position="448"/>
        <end position="465"/>
    </location>
</feature>
<dbReference type="InterPro" id="IPR003864">
    <property type="entry name" value="CSC1/OSCA1-like_7TM"/>
</dbReference>
<feature type="domain" description="CSC1/OSCA1-like 7TM region" evidence="9">
    <location>
        <begin position="743"/>
        <end position="1013"/>
    </location>
</feature>
<feature type="region of interest" description="Disordered" evidence="7">
    <location>
        <begin position="1077"/>
        <end position="1096"/>
    </location>
</feature>
<feature type="domain" description="CSC1/OSCA1-like cytosolic" evidence="12">
    <location>
        <begin position="611"/>
        <end position="729"/>
    </location>
</feature>
<dbReference type="Pfam" id="PF12621">
    <property type="entry name" value="PHM7_ext"/>
    <property type="match status" value="1"/>
</dbReference>
<evidence type="ECO:0000256" key="8">
    <source>
        <dbReference type="SAM" id="Phobius"/>
    </source>
</evidence>
<feature type="transmembrane region" description="Helical" evidence="8">
    <location>
        <begin position="995"/>
        <end position="1014"/>
    </location>
</feature>
<comment type="caution">
    <text evidence="13">The sequence shown here is derived from an EMBL/GenBank/DDBJ whole genome shotgun (WGS) entry which is preliminary data.</text>
</comment>
<dbReference type="PANTHER" id="PTHR13018:SF20">
    <property type="entry name" value="SPORULATION-SPECIFIC PROTEIN 75"/>
    <property type="match status" value="1"/>
</dbReference>
<feature type="transmembrane region" description="Helical" evidence="8">
    <location>
        <begin position="836"/>
        <end position="862"/>
    </location>
</feature>
<sequence length="1203" mass="135470">MSDPAQPSCSTGDFLNCGSGSALGNGGTPASALFAALAGSAGAFGAQLLIFLLLRIRLKRIYRPRSYLVPERERVPAPPRGIAAWLYPLFTTPNLAFIQKCGLDAYFFLRYLRMLLKFFLPVALIVMPIMLPLNRYSGNDQKGLDKLNISNVAPEHVGHRLWAHLIMAIGVIVWFCYIVYTELRGYIRVRQAFLTSPQHRLRASATTVLVPGIPRKWLTLEALSGLYDVFPGGIKNIWINRNFDELSDKVNLRDKIAKNLEGAETDLIKKCRKAHEKKMKNDEKKEGAQKKSKNQLRQDRAAEDAEAERMAQGQGLSAGDQHTTPHGLQDLLHEAEEREEREQEKEADKHHKPHLGIFGEGLDRVGLGAVNQGLGAVGHGFGVLGKGVGMLGQRVVGDVDNRFRTVERDFNHAAEAGTGFVTDDELYRQSIISQSDGAPTPPPKTPTALQQASPRRQPDLTQKQPYSPRKQPKPHPMSLPAAVPGDTSLASPAGSEKTAVGNPEISTTRPSAESKPRSQMQIEEPDNLQPRQLTWKLWKNNDKSLALPSPQPHMVEEDEFPLTATSGDNKPKAEEDVSASKLVQELLFWRKKKQHTAEAKMKEEYPEATLKDWDEDQDGEPRWRHYIEPKDRDTMRLPAVNQSWFPRLPFIGQKVDKIYYLRRELARLNLEIEADQNNVEKYPYMNSAFIQFNQQVAAHMACQSLSHHLPLSMAPREIEISPTDVIWDNMSIKWWERDVRTGVVVAICAGLIILYAIPVTFTSLLSRLDQLAALAPWLRWVGTLPKTATSIIQGLLPPILLSVILILVPIIFRLLVKQSGVPTGSAKELGVQTWYFTFLFIQVFFVVTLSSGLTAFLAQLSSQPTEVVKSLSQSLPRASNYFFQYLLVQALSNSASALLQIGTLFFWFIWAPISDATPRQKWRRQVTLSNIQWGSFFPPFTNFAVIGIVYSVIAPFILFFMLIIFGLFWIVYRYNTLYIYQFKNDTGGLLFPTAVNQLFVGIYFMEICLAGYFFISTGPQGDPACIPQGAIMVVVVVFTILYHWRLNSIFAPLFRYLPITLEDEAVIRDDEFARAQASKEEHKQRNDTEAQNTEAQETVGDVGDVLFAGFADELEDLTPHERDLLVRYAFQHSALRAKRPVVWIPRDRLGVSDDEIKRAQRMSTVNEKTNIWMSNEGTALDGKGKVVFRRTPPDFSNEDLITL</sequence>
<keyword evidence="6 8" id="KW-0472">Membrane</keyword>
<evidence type="ECO:0000313" key="13">
    <source>
        <dbReference type="EMBL" id="KAK5707817.1"/>
    </source>
</evidence>
<dbReference type="InterPro" id="IPR045122">
    <property type="entry name" value="Csc1-like"/>
</dbReference>
<feature type="transmembrane region" description="Helical" evidence="8">
    <location>
        <begin position="956"/>
        <end position="974"/>
    </location>
</feature>
<evidence type="ECO:0000256" key="1">
    <source>
        <dbReference type="ARBA" id="ARBA00004141"/>
    </source>
</evidence>
<feature type="transmembrane region" description="Helical" evidence="8">
    <location>
        <begin position="32"/>
        <end position="54"/>
    </location>
</feature>
<dbReference type="Proteomes" id="UP001310594">
    <property type="component" value="Unassembled WGS sequence"/>
</dbReference>
<feature type="transmembrane region" description="Helical" evidence="8">
    <location>
        <begin position="882"/>
        <end position="910"/>
    </location>
</feature>
<feature type="transmembrane region" description="Helical" evidence="8">
    <location>
        <begin position="161"/>
        <end position="180"/>
    </location>
</feature>
<evidence type="ECO:0000259" key="11">
    <source>
        <dbReference type="Pfam" id="PF13967"/>
    </source>
</evidence>
<feature type="transmembrane region" description="Helical" evidence="8">
    <location>
        <begin position="931"/>
        <end position="950"/>
    </location>
</feature>